<comment type="caution">
    <text evidence="2">The sequence shown here is derived from an EMBL/GenBank/DDBJ whole genome shotgun (WGS) entry which is preliminary data.</text>
</comment>
<protein>
    <submittedName>
        <fullName evidence="2">Uncharacterized protein</fullName>
    </submittedName>
</protein>
<keyword evidence="1" id="KW-0812">Transmembrane</keyword>
<sequence>MDNETKQEFGEIAQNIAPYGIMMAVFSLFYSVWFCFAWGTVGLILFALTVAYGAYIVFASIKNIKHAKRFKTVQSEAGKKIVKKMSIVSAITYSAVTVFAATLSAVHLVKLIFPAVTLIIGLHFIPLAKIMNRKIDYFIAPVPIVFSLAASYLAFTTTMTWLEVYAVAGIGGAFATMIYGAYMLYAYKKVVREYRVEYP</sequence>
<dbReference type="EMBL" id="AGDV01000011">
    <property type="protein sequence ID" value="EMB33487.1"/>
    <property type="molecule type" value="Genomic_DNA"/>
</dbReference>
<dbReference type="HOGENOM" id="CLU_1331389_0_0_12"/>
<dbReference type="Proteomes" id="UP000011705">
    <property type="component" value="Chromosome"/>
</dbReference>
<feature type="transmembrane region" description="Helical" evidence="1">
    <location>
        <begin position="137"/>
        <end position="155"/>
    </location>
</feature>
<dbReference type="AlphaFoldDB" id="A0A0E2E676"/>
<feature type="transmembrane region" description="Helical" evidence="1">
    <location>
        <begin position="81"/>
        <end position="101"/>
    </location>
</feature>
<name>A0A0E2E676_TREDN</name>
<feature type="transmembrane region" description="Helical" evidence="1">
    <location>
        <begin position="12"/>
        <end position="30"/>
    </location>
</feature>
<accession>A0A0E2E676</accession>
<feature type="transmembrane region" description="Helical" evidence="1">
    <location>
        <begin position="107"/>
        <end position="125"/>
    </location>
</feature>
<keyword evidence="1" id="KW-0472">Membrane</keyword>
<reference evidence="2" key="1">
    <citation type="submission" date="2012-01" db="EMBL/GenBank/DDBJ databases">
        <title>The Genome Sequence of Treponema denticola H-22.</title>
        <authorList>
            <consortium name="The Broad Institute Genome Sequencing Platform"/>
            <person name="Earl A."/>
            <person name="Ward D."/>
            <person name="Feldgarden M."/>
            <person name="Gevers D."/>
            <person name="Blanton J.M."/>
            <person name="Fenno C.J."/>
            <person name="Baranova O.V."/>
            <person name="Mathney J."/>
            <person name="Dewhirst F.E."/>
            <person name="Izard J."/>
            <person name="Young S.K."/>
            <person name="Zeng Q."/>
            <person name="Gargeya S."/>
            <person name="Fitzgerald M."/>
            <person name="Haas B."/>
            <person name="Abouelleil A."/>
            <person name="Alvarado L."/>
            <person name="Arachchi H.M."/>
            <person name="Berlin A."/>
            <person name="Chapman S.B."/>
            <person name="Gearin G."/>
            <person name="Goldberg J."/>
            <person name="Griggs A."/>
            <person name="Gujja S."/>
            <person name="Hansen M."/>
            <person name="Heiman D."/>
            <person name="Howarth C."/>
            <person name="Larimer J."/>
            <person name="Lui A."/>
            <person name="MacDonald P.J.P."/>
            <person name="McCowen C."/>
            <person name="Montmayeur A."/>
            <person name="Murphy C."/>
            <person name="Neiman D."/>
            <person name="Pearson M."/>
            <person name="Priest M."/>
            <person name="Roberts A."/>
            <person name="Saif S."/>
            <person name="Shea T."/>
            <person name="Sisk P."/>
            <person name="Stolte C."/>
            <person name="Sykes S."/>
            <person name="Wortman J."/>
            <person name="Nusbaum C."/>
            <person name="Birren B."/>
        </authorList>
    </citation>
    <scope>NUCLEOTIDE SEQUENCE [LARGE SCALE GENOMIC DNA]</scope>
    <source>
        <strain evidence="2">H-22</strain>
    </source>
</reference>
<evidence type="ECO:0000313" key="2">
    <source>
        <dbReference type="EMBL" id="EMB33487.1"/>
    </source>
</evidence>
<keyword evidence="1" id="KW-1133">Transmembrane helix</keyword>
<organism evidence="2">
    <name type="scientific">Treponema denticola H-22</name>
    <dbReference type="NCBI Taxonomy" id="999432"/>
    <lineage>
        <taxon>Bacteria</taxon>
        <taxon>Pseudomonadati</taxon>
        <taxon>Spirochaetota</taxon>
        <taxon>Spirochaetia</taxon>
        <taxon>Spirochaetales</taxon>
        <taxon>Treponemataceae</taxon>
        <taxon>Treponema</taxon>
    </lineage>
</organism>
<proteinExistence type="predicted"/>
<feature type="transmembrane region" description="Helical" evidence="1">
    <location>
        <begin position="36"/>
        <end position="61"/>
    </location>
</feature>
<evidence type="ECO:0000256" key="1">
    <source>
        <dbReference type="SAM" id="Phobius"/>
    </source>
</evidence>
<gene>
    <name evidence="2" type="ORF">HMPREF9726_01301</name>
</gene>
<feature type="transmembrane region" description="Helical" evidence="1">
    <location>
        <begin position="161"/>
        <end position="185"/>
    </location>
</feature>
<dbReference type="RefSeq" id="WP_002684360.1">
    <property type="nucleotide sequence ID" value="NZ_CM001795.1"/>
</dbReference>
<dbReference type="PATRIC" id="fig|999432.5.peg.1353"/>